<proteinExistence type="predicted"/>
<accession>A0A1I6MIT8</accession>
<dbReference type="InterPro" id="IPR027417">
    <property type="entry name" value="P-loop_NTPase"/>
</dbReference>
<keyword evidence="1" id="KW-0808">Transferase</keyword>
<protein>
    <submittedName>
        <fullName evidence="1">Sulfotransferase family protein</fullName>
    </submittedName>
</protein>
<dbReference type="OrthoDB" id="288532at2"/>
<name>A0A1I6MIT8_9RHOB</name>
<dbReference type="STRING" id="1123755.SAMN05444714_1880"/>
<sequence>MIISPKRKFAFVHIPKTGGTSFMRAYEDRAAADDILIGDTPKARRRRHRLDRLKTPGRLWKHSRMSDVGDLVGEDFLVCALVRNPWDRMVSYYYWLRAQSFSHPAVAIAKSQEFKAFLRDPSIQNAERNSAAKSYVRGSDGANRQTVFVRIEFPDDFAPVWEHLGFRLTLPHLNASERAKDWRVYYGPEEIEIVADLAGQDIAQFGYSPE</sequence>
<dbReference type="SUPFAM" id="SSF52540">
    <property type="entry name" value="P-loop containing nucleoside triphosphate hydrolases"/>
    <property type="match status" value="1"/>
</dbReference>
<evidence type="ECO:0000313" key="2">
    <source>
        <dbReference type="Proteomes" id="UP000198926"/>
    </source>
</evidence>
<dbReference type="Proteomes" id="UP000198926">
    <property type="component" value="Unassembled WGS sequence"/>
</dbReference>
<organism evidence="1 2">
    <name type="scientific">Yoonia litorea</name>
    <dbReference type="NCBI Taxonomy" id="1123755"/>
    <lineage>
        <taxon>Bacteria</taxon>
        <taxon>Pseudomonadati</taxon>
        <taxon>Pseudomonadota</taxon>
        <taxon>Alphaproteobacteria</taxon>
        <taxon>Rhodobacterales</taxon>
        <taxon>Paracoccaceae</taxon>
        <taxon>Yoonia</taxon>
    </lineage>
</organism>
<dbReference type="GO" id="GO:0008146">
    <property type="term" value="F:sulfotransferase activity"/>
    <property type="evidence" value="ECO:0007669"/>
    <property type="project" value="InterPro"/>
</dbReference>
<dbReference type="Gene3D" id="3.40.50.300">
    <property type="entry name" value="P-loop containing nucleotide triphosphate hydrolases"/>
    <property type="match status" value="1"/>
</dbReference>
<dbReference type="RefSeq" id="WP_090206806.1">
    <property type="nucleotide sequence ID" value="NZ_FOZM01000001.1"/>
</dbReference>
<dbReference type="Pfam" id="PF03567">
    <property type="entry name" value="Sulfotransfer_2"/>
    <property type="match status" value="1"/>
</dbReference>
<dbReference type="InterPro" id="IPR005331">
    <property type="entry name" value="Sulfotransferase"/>
</dbReference>
<dbReference type="AlphaFoldDB" id="A0A1I6MIT8"/>
<dbReference type="EMBL" id="FOZM01000001">
    <property type="protein sequence ID" value="SFS15604.1"/>
    <property type="molecule type" value="Genomic_DNA"/>
</dbReference>
<evidence type="ECO:0000313" key="1">
    <source>
        <dbReference type="EMBL" id="SFS15604.1"/>
    </source>
</evidence>
<dbReference type="GO" id="GO:0016020">
    <property type="term" value="C:membrane"/>
    <property type="evidence" value="ECO:0007669"/>
    <property type="project" value="InterPro"/>
</dbReference>
<reference evidence="1 2" key="1">
    <citation type="submission" date="2016-10" db="EMBL/GenBank/DDBJ databases">
        <authorList>
            <person name="de Groot N.N."/>
        </authorList>
    </citation>
    <scope>NUCLEOTIDE SEQUENCE [LARGE SCALE GENOMIC DNA]</scope>
    <source>
        <strain evidence="1 2">DSM 29433</strain>
    </source>
</reference>
<gene>
    <name evidence="1" type="ORF">SAMN05444714_1880</name>
</gene>
<keyword evidence="2" id="KW-1185">Reference proteome</keyword>